<evidence type="ECO:0000256" key="2">
    <source>
        <dbReference type="ARBA" id="ARBA00022723"/>
    </source>
</evidence>
<evidence type="ECO:0000256" key="1">
    <source>
        <dbReference type="ARBA" id="ARBA00010587"/>
    </source>
</evidence>
<dbReference type="Proteomes" id="UP000294545">
    <property type="component" value="Unassembled WGS sequence"/>
</dbReference>
<protein>
    <submittedName>
        <fullName evidence="5">Hemerythrin HHE cation binding domain-containing protein</fullName>
    </submittedName>
</protein>
<evidence type="ECO:0000256" key="3">
    <source>
        <dbReference type="ARBA" id="ARBA00023004"/>
    </source>
</evidence>
<dbReference type="RefSeq" id="WP_132282963.1">
    <property type="nucleotide sequence ID" value="NZ_SMGQ01000015.1"/>
</dbReference>
<dbReference type="Pfam" id="PF01814">
    <property type="entry name" value="Hemerythrin"/>
    <property type="match status" value="1"/>
</dbReference>
<reference evidence="5 6" key="1">
    <citation type="submission" date="2019-03" db="EMBL/GenBank/DDBJ databases">
        <title>Genomic Encyclopedia of Type Strains, Phase IV (KMG-IV): sequencing the most valuable type-strain genomes for metagenomic binning, comparative biology and taxonomic classification.</title>
        <authorList>
            <person name="Goeker M."/>
        </authorList>
    </citation>
    <scope>NUCLEOTIDE SEQUENCE [LARGE SCALE GENOMIC DNA]</scope>
    <source>
        <strain evidence="5 6">DSM 24176</strain>
    </source>
</reference>
<feature type="domain" description="Hemerythrin-like" evidence="4">
    <location>
        <begin position="5"/>
        <end position="134"/>
    </location>
</feature>
<dbReference type="AlphaFoldDB" id="A0A4R1MFJ9"/>
<gene>
    <name evidence="5" type="ORF">EDC19_2281</name>
</gene>
<organism evidence="5 6">
    <name type="scientific">Natranaerovirga hydrolytica</name>
    <dbReference type="NCBI Taxonomy" id="680378"/>
    <lineage>
        <taxon>Bacteria</taxon>
        <taxon>Bacillati</taxon>
        <taxon>Bacillota</taxon>
        <taxon>Clostridia</taxon>
        <taxon>Lachnospirales</taxon>
        <taxon>Natranaerovirgaceae</taxon>
        <taxon>Natranaerovirga</taxon>
    </lineage>
</organism>
<proteinExistence type="inferred from homology"/>
<accession>A0A4R1MFJ9</accession>
<comment type="similarity">
    <text evidence="1">Belongs to the hemerythrin family.</text>
</comment>
<dbReference type="InterPro" id="IPR012312">
    <property type="entry name" value="Hemerythrin-like"/>
</dbReference>
<sequence length="137" mass="16106">MRQLQMLNKQHKGIYELINEIKRLTNESVNKNANTIAMKINKLAGILKIHLSSEDKYMYPSLMNNKDEKVSYIAQDFVKEMGGLSETFKDYKTQFNTVTKIVNNIDDFKIHTNTVLTKLQERLTREDTQLYQMIEKI</sequence>
<comment type="caution">
    <text evidence="5">The sequence shown here is derived from an EMBL/GenBank/DDBJ whole genome shotgun (WGS) entry which is preliminary data.</text>
</comment>
<dbReference type="EMBL" id="SMGQ01000015">
    <property type="protein sequence ID" value="TCK90512.1"/>
    <property type="molecule type" value="Genomic_DNA"/>
</dbReference>
<keyword evidence="3" id="KW-0408">Iron</keyword>
<evidence type="ECO:0000313" key="6">
    <source>
        <dbReference type="Proteomes" id="UP000294545"/>
    </source>
</evidence>
<keyword evidence="2" id="KW-0479">Metal-binding</keyword>
<evidence type="ECO:0000259" key="4">
    <source>
        <dbReference type="Pfam" id="PF01814"/>
    </source>
</evidence>
<dbReference type="InterPro" id="IPR035938">
    <property type="entry name" value="Hemerythrin-like_sf"/>
</dbReference>
<dbReference type="Gene3D" id="1.20.120.50">
    <property type="entry name" value="Hemerythrin-like"/>
    <property type="match status" value="1"/>
</dbReference>
<name>A0A4R1MFJ9_9FIRM</name>
<dbReference type="GO" id="GO:0046872">
    <property type="term" value="F:metal ion binding"/>
    <property type="evidence" value="ECO:0007669"/>
    <property type="project" value="UniProtKB-KW"/>
</dbReference>
<dbReference type="OrthoDB" id="360658at2"/>
<keyword evidence="6" id="KW-1185">Reference proteome</keyword>
<evidence type="ECO:0000313" key="5">
    <source>
        <dbReference type="EMBL" id="TCK90512.1"/>
    </source>
</evidence>